<gene>
    <name evidence="2" type="ORF">ABDJ38_09525</name>
</gene>
<feature type="region of interest" description="Disordered" evidence="1">
    <location>
        <begin position="33"/>
        <end position="62"/>
    </location>
</feature>
<comment type="caution">
    <text evidence="2">The sequence shown here is derived from an EMBL/GenBank/DDBJ whole genome shotgun (WGS) entry which is preliminary data.</text>
</comment>
<feature type="compositionally biased region" description="Basic and acidic residues" evidence="1">
    <location>
        <begin position="44"/>
        <end position="62"/>
    </location>
</feature>
<accession>A0ABV0CXI6</accession>
<keyword evidence="3" id="KW-1185">Reference proteome</keyword>
<evidence type="ECO:0000256" key="1">
    <source>
        <dbReference type="SAM" id="MobiDB-lite"/>
    </source>
</evidence>
<dbReference type="Proteomes" id="UP001484535">
    <property type="component" value="Unassembled WGS sequence"/>
</dbReference>
<dbReference type="RefSeq" id="WP_346784869.1">
    <property type="nucleotide sequence ID" value="NZ_JBDLBR010000003.1"/>
</dbReference>
<evidence type="ECO:0000313" key="2">
    <source>
        <dbReference type="EMBL" id="MEN7537411.1"/>
    </source>
</evidence>
<evidence type="ECO:0008006" key="4">
    <source>
        <dbReference type="Google" id="ProtNLM"/>
    </source>
</evidence>
<evidence type="ECO:0000313" key="3">
    <source>
        <dbReference type="Proteomes" id="UP001484535"/>
    </source>
</evidence>
<proteinExistence type="predicted"/>
<name>A0ABV0CXI6_9SPHN</name>
<sequence length="101" mass="11326">MAIAVLGLAPLTGGCLAKTALDVATAPVRVASQGADWATTSQDEADRNRGREMRRREERLGDLQRDYEREADRCERGREESCREAIAIRREIDAELNEPLR</sequence>
<dbReference type="EMBL" id="JBDLBR010000003">
    <property type="protein sequence ID" value="MEN7537411.1"/>
    <property type="molecule type" value="Genomic_DNA"/>
</dbReference>
<reference evidence="2 3" key="1">
    <citation type="submission" date="2024-05" db="EMBL/GenBank/DDBJ databases">
        <authorList>
            <person name="Park S."/>
        </authorList>
    </citation>
    <scope>NUCLEOTIDE SEQUENCE [LARGE SCALE GENOMIC DNA]</scope>
    <source>
        <strain evidence="2 3">DGU5</strain>
    </source>
</reference>
<protein>
    <recommendedName>
        <fullName evidence="4">Lipoprotein</fullName>
    </recommendedName>
</protein>
<organism evidence="2 3">
    <name type="scientific">Aurantiacibacter flavus</name>
    <dbReference type="NCBI Taxonomy" id="3145232"/>
    <lineage>
        <taxon>Bacteria</taxon>
        <taxon>Pseudomonadati</taxon>
        <taxon>Pseudomonadota</taxon>
        <taxon>Alphaproteobacteria</taxon>
        <taxon>Sphingomonadales</taxon>
        <taxon>Erythrobacteraceae</taxon>
        <taxon>Aurantiacibacter</taxon>
    </lineage>
</organism>